<feature type="transmembrane region" description="Helical" evidence="1">
    <location>
        <begin position="47"/>
        <end position="72"/>
    </location>
</feature>
<feature type="transmembrane region" description="Helical" evidence="1">
    <location>
        <begin position="154"/>
        <end position="173"/>
    </location>
</feature>
<feature type="transmembrane region" description="Helical" evidence="1">
    <location>
        <begin position="127"/>
        <end position="147"/>
    </location>
</feature>
<keyword evidence="3" id="KW-1185">Reference proteome</keyword>
<dbReference type="Pfam" id="PF12730">
    <property type="entry name" value="ABC2_membrane_4"/>
    <property type="match status" value="1"/>
</dbReference>
<protein>
    <submittedName>
        <fullName evidence="2">ABC-2 type transport system permease protein</fullName>
    </submittedName>
</protein>
<keyword evidence="1" id="KW-0472">Membrane</keyword>
<dbReference type="RefSeq" id="WP_093618642.1">
    <property type="nucleotide sequence ID" value="NZ_BOMT01000056.1"/>
</dbReference>
<organism evidence="2 3">
    <name type="scientific">Actinoplanes philippinensis</name>
    <dbReference type="NCBI Taxonomy" id="35752"/>
    <lineage>
        <taxon>Bacteria</taxon>
        <taxon>Bacillati</taxon>
        <taxon>Actinomycetota</taxon>
        <taxon>Actinomycetes</taxon>
        <taxon>Micromonosporales</taxon>
        <taxon>Micromonosporaceae</taxon>
        <taxon>Actinoplanes</taxon>
    </lineage>
</organism>
<gene>
    <name evidence="2" type="ORF">SAMN05421541_110152</name>
</gene>
<dbReference type="OrthoDB" id="5146799at2"/>
<keyword evidence="1" id="KW-1133">Transmembrane helix</keyword>
<evidence type="ECO:0000313" key="3">
    <source>
        <dbReference type="Proteomes" id="UP000199645"/>
    </source>
</evidence>
<evidence type="ECO:0000256" key="1">
    <source>
        <dbReference type="SAM" id="Phobius"/>
    </source>
</evidence>
<accession>A0A1I2IM15</accession>
<feature type="transmembrane region" description="Helical" evidence="1">
    <location>
        <begin position="202"/>
        <end position="223"/>
    </location>
</feature>
<proteinExistence type="predicted"/>
<name>A0A1I2IM15_9ACTN</name>
<reference evidence="2 3" key="1">
    <citation type="submission" date="2016-10" db="EMBL/GenBank/DDBJ databases">
        <authorList>
            <person name="de Groot N.N."/>
        </authorList>
    </citation>
    <scope>NUCLEOTIDE SEQUENCE [LARGE SCALE GENOMIC DNA]</scope>
    <source>
        <strain evidence="2 3">DSM 43019</strain>
    </source>
</reference>
<feature type="transmembrane region" description="Helical" evidence="1">
    <location>
        <begin position="93"/>
        <end position="115"/>
    </location>
</feature>
<dbReference type="STRING" id="35752.SAMN05421541_110152"/>
<dbReference type="AlphaFoldDB" id="A0A1I2IM15"/>
<dbReference type="EMBL" id="FONV01000010">
    <property type="protein sequence ID" value="SFF42658.1"/>
    <property type="molecule type" value="Genomic_DNA"/>
</dbReference>
<evidence type="ECO:0000313" key="2">
    <source>
        <dbReference type="EMBL" id="SFF42658.1"/>
    </source>
</evidence>
<dbReference type="Proteomes" id="UP000199645">
    <property type="component" value="Unassembled WGS sequence"/>
</dbReference>
<keyword evidence="1" id="KW-0812">Transmembrane</keyword>
<sequence length="236" mass="24285">MSTVAFITARGLFGRRRALLLLPLPVLLIGLALICRAYGVSPDMWGQAVIVGLGLVVVLPVVALIVGTGVLGSEVDDGTIVHILTKPLPRYEIILAKYAVAASVTAVVSAVPLFVTGALAGSIKLGGALAVAAVVGAFAYSALFLLFSLLSRRPVLVGLVYILVWEGLLGNFVSGTKNLAIGQYVITIADKIAPTEILQSTIGLTTAVVMSAIFIVAGTLAAINRLSSFSVAGETS</sequence>